<accession>A0A1Y1VDT1</accession>
<dbReference type="AlphaFoldDB" id="A0A1Y1VDT1"/>
<dbReference type="Pfam" id="PF07039">
    <property type="entry name" value="SGF29_Tudor"/>
    <property type="match status" value="1"/>
</dbReference>
<dbReference type="PANTHER" id="PTHR21539">
    <property type="entry name" value="SAGA-ASSOCIATED FACTOR 29"/>
    <property type="match status" value="1"/>
</dbReference>
<reference evidence="3 4" key="2">
    <citation type="submission" date="2016-08" db="EMBL/GenBank/DDBJ databases">
        <title>Pervasive Adenine N6-methylation of Active Genes in Fungi.</title>
        <authorList>
            <consortium name="DOE Joint Genome Institute"/>
            <person name="Mondo S.J."/>
            <person name="Dannebaum R.O."/>
            <person name="Kuo R.C."/>
            <person name="Labutti K."/>
            <person name="Haridas S."/>
            <person name="Kuo A."/>
            <person name="Salamov A."/>
            <person name="Ahrendt S.R."/>
            <person name="Lipzen A."/>
            <person name="Sullivan W."/>
            <person name="Andreopoulos W.B."/>
            <person name="Clum A."/>
            <person name="Lindquist E."/>
            <person name="Daum C."/>
            <person name="Ramamoorthy G.K."/>
            <person name="Gryganskyi A."/>
            <person name="Culley D."/>
            <person name="Magnuson J.K."/>
            <person name="James T.Y."/>
            <person name="O'Malley M.A."/>
            <person name="Stajich J.E."/>
            <person name="Spatafora J.W."/>
            <person name="Visel A."/>
            <person name="Grigoriev I.V."/>
        </authorList>
    </citation>
    <scope>NUCLEOTIDE SEQUENCE [LARGE SCALE GENOMIC DNA]</scope>
    <source>
        <strain evidence="4">finn</strain>
    </source>
</reference>
<sequence>MHSGKDSNERLNERSKRLSITSATSKDISEELSLWNQICTDLLNLYNLHKEAETVVQKTNKYHDKINGKPELLNPKVAKKLIESYNRVIEKATKEQKEITKTKDNLDILIALQNNSESGIEHKRKKRKMDKYLNSSKLKSHDNKQYKPLSPGNLVVVKPPGQDWLLASVLQYFPDKNKYEVEDVEDDEDRPGIKKRYIFPVKCVLEIPNEDNQKPYFPIGHEVLSLYPNSSCFYKATIIKTPNEHKNSSNGKPAYIVRFEDDDEAEREVPADRVLDMPPKMKLKEDK</sequence>
<evidence type="ECO:0000313" key="4">
    <source>
        <dbReference type="Proteomes" id="UP000193719"/>
    </source>
</evidence>
<dbReference type="STRING" id="1754191.A0A1Y1VDT1"/>
<protein>
    <recommendedName>
        <fullName evidence="2">SGF29 C-terminal domain-containing protein</fullName>
    </recommendedName>
</protein>
<feature type="region of interest" description="Disordered" evidence="1">
    <location>
        <begin position="262"/>
        <end position="287"/>
    </location>
</feature>
<evidence type="ECO:0000259" key="2">
    <source>
        <dbReference type="PROSITE" id="PS51518"/>
    </source>
</evidence>
<dbReference type="EMBL" id="MCFH01000016">
    <property type="protein sequence ID" value="ORX52213.1"/>
    <property type="molecule type" value="Genomic_DNA"/>
</dbReference>
<evidence type="ECO:0000313" key="3">
    <source>
        <dbReference type="EMBL" id="ORX52213.1"/>
    </source>
</evidence>
<keyword evidence="4" id="KW-1185">Reference proteome</keyword>
<organism evidence="3 4">
    <name type="scientific">Piromyces finnis</name>
    <dbReference type="NCBI Taxonomy" id="1754191"/>
    <lineage>
        <taxon>Eukaryota</taxon>
        <taxon>Fungi</taxon>
        <taxon>Fungi incertae sedis</taxon>
        <taxon>Chytridiomycota</taxon>
        <taxon>Chytridiomycota incertae sedis</taxon>
        <taxon>Neocallimastigomycetes</taxon>
        <taxon>Neocallimastigales</taxon>
        <taxon>Neocallimastigaceae</taxon>
        <taxon>Piromyces</taxon>
    </lineage>
</organism>
<dbReference type="OrthoDB" id="10265994at2759"/>
<reference evidence="3 4" key="1">
    <citation type="submission" date="2016-08" db="EMBL/GenBank/DDBJ databases">
        <title>Genomes of anaerobic fungi encode conserved fungal cellulosomes for biomass hydrolysis.</title>
        <authorList>
            <consortium name="DOE Joint Genome Institute"/>
            <person name="Haitjema C.H."/>
            <person name="Gilmore S.P."/>
            <person name="Henske J.K."/>
            <person name="Solomon K.V."/>
            <person name="De Groot R."/>
            <person name="Kuo A."/>
            <person name="Mondo S.J."/>
            <person name="Salamov A.A."/>
            <person name="Labutti K."/>
            <person name="Zhao Z."/>
            <person name="Chiniquy J."/>
            <person name="Barry K."/>
            <person name="Brewer H.M."/>
            <person name="Purvine S.O."/>
            <person name="Wright A.T."/>
            <person name="Boxma B."/>
            <person name="Van Alen T."/>
            <person name="Hackstein J.H."/>
            <person name="Baker S.E."/>
            <person name="Grigoriev I.V."/>
            <person name="O'Malley M.A."/>
        </authorList>
    </citation>
    <scope>NUCLEOTIDE SEQUENCE [LARGE SCALE GENOMIC DNA]</scope>
    <source>
        <strain evidence="4">finn</strain>
    </source>
</reference>
<name>A0A1Y1VDT1_9FUNG</name>
<dbReference type="GO" id="GO:0000124">
    <property type="term" value="C:SAGA complex"/>
    <property type="evidence" value="ECO:0007669"/>
    <property type="project" value="InterPro"/>
</dbReference>
<evidence type="ECO:0000256" key="1">
    <source>
        <dbReference type="SAM" id="MobiDB-lite"/>
    </source>
</evidence>
<comment type="caution">
    <text evidence="3">The sequence shown here is derived from an EMBL/GenBank/DDBJ whole genome shotgun (WGS) entry which is preliminary data.</text>
</comment>
<gene>
    <name evidence="3" type="ORF">BCR36DRAFT_325046</name>
</gene>
<dbReference type="Gene3D" id="2.30.30.140">
    <property type="match status" value="2"/>
</dbReference>
<dbReference type="Proteomes" id="UP000193719">
    <property type="component" value="Unassembled WGS sequence"/>
</dbReference>
<feature type="domain" description="SGF29 C-terminal" evidence="2">
    <location>
        <begin position="145"/>
        <end position="283"/>
    </location>
</feature>
<dbReference type="PROSITE" id="PS51518">
    <property type="entry name" value="SGF29_C"/>
    <property type="match status" value="1"/>
</dbReference>
<dbReference type="InterPro" id="IPR010750">
    <property type="entry name" value="SGF29_tudor-like_dom"/>
</dbReference>
<dbReference type="PANTHER" id="PTHR21539:SF0">
    <property type="entry name" value="SAGA-ASSOCIATED FACTOR 29"/>
    <property type="match status" value="1"/>
</dbReference>
<proteinExistence type="predicted"/>
<dbReference type="InterPro" id="IPR037802">
    <property type="entry name" value="SGF29"/>
</dbReference>